<evidence type="ECO:0000313" key="12">
    <source>
        <dbReference type="EMBL" id="WED66785.1"/>
    </source>
</evidence>
<feature type="domain" description="Core-binding (CB)" evidence="11">
    <location>
        <begin position="16"/>
        <end position="103"/>
    </location>
</feature>
<dbReference type="SUPFAM" id="SSF56349">
    <property type="entry name" value="DNA breaking-rejoining enzymes"/>
    <property type="match status" value="1"/>
</dbReference>
<dbReference type="Pfam" id="PF00589">
    <property type="entry name" value="Phage_integrase"/>
    <property type="match status" value="1"/>
</dbReference>
<dbReference type="PROSITE" id="PS51900">
    <property type="entry name" value="CB"/>
    <property type="match status" value="1"/>
</dbReference>
<keyword evidence="8" id="KW-0131">Cell cycle</keyword>
<dbReference type="GO" id="GO:0006310">
    <property type="term" value="P:DNA recombination"/>
    <property type="evidence" value="ECO:0007669"/>
    <property type="project" value="UniProtKB-KW"/>
</dbReference>
<dbReference type="RefSeq" id="WP_330928947.1">
    <property type="nucleotide sequence ID" value="NZ_CP119075.1"/>
</dbReference>
<dbReference type="InterPro" id="IPR013762">
    <property type="entry name" value="Integrase-like_cat_sf"/>
</dbReference>
<evidence type="ECO:0000256" key="2">
    <source>
        <dbReference type="ARBA" id="ARBA00022490"/>
    </source>
</evidence>
<dbReference type="PROSITE" id="PS51898">
    <property type="entry name" value="TYR_RECOMBINASE"/>
    <property type="match status" value="1"/>
</dbReference>
<evidence type="ECO:0000256" key="7">
    <source>
        <dbReference type="ARBA" id="ARBA00023172"/>
    </source>
</evidence>
<evidence type="ECO:0000259" key="11">
    <source>
        <dbReference type="PROSITE" id="PS51900"/>
    </source>
</evidence>
<dbReference type="EMBL" id="CP119075">
    <property type="protein sequence ID" value="WED66785.1"/>
    <property type="molecule type" value="Genomic_DNA"/>
</dbReference>
<protein>
    <submittedName>
        <fullName evidence="12">Tyrosine recombinase XerC</fullName>
    </submittedName>
</protein>
<reference evidence="12" key="1">
    <citation type="submission" date="2023-03" db="EMBL/GenBank/DDBJ databases">
        <title>Lomoglobus Profundus gen. nov., sp. nov., a novel member of the phylum Verrucomicrobia, isolated from deep-marine sediment of South China Sea.</title>
        <authorList>
            <person name="Ahmad T."/>
            <person name="Ishaq S.E."/>
            <person name="Wang F."/>
        </authorList>
    </citation>
    <scope>NUCLEOTIDE SEQUENCE</scope>
    <source>
        <strain evidence="12">LMO-M01</strain>
    </source>
</reference>
<dbReference type="InterPro" id="IPR002104">
    <property type="entry name" value="Integrase_catalytic"/>
</dbReference>
<gene>
    <name evidence="12" type="ORF">PXH66_07975</name>
</gene>
<dbReference type="InterPro" id="IPR010998">
    <property type="entry name" value="Integrase_recombinase_N"/>
</dbReference>
<name>A0AAF0CRK9_9BACT</name>
<dbReference type="Gene3D" id="1.10.150.130">
    <property type="match status" value="1"/>
</dbReference>
<evidence type="ECO:0000256" key="8">
    <source>
        <dbReference type="ARBA" id="ARBA00023306"/>
    </source>
</evidence>
<dbReference type="InterPro" id="IPR011010">
    <property type="entry name" value="DNA_brk_join_enz"/>
</dbReference>
<dbReference type="Proteomes" id="UP001218638">
    <property type="component" value="Chromosome"/>
</dbReference>
<evidence type="ECO:0000256" key="4">
    <source>
        <dbReference type="ARBA" id="ARBA00022829"/>
    </source>
</evidence>
<evidence type="ECO:0000256" key="1">
    <source>
        <dbReference type="ARBA" id="ARBA00004496"/>
    </source>
</evidence>
<accession>A0AAF0CRK9</accession>
<dbReference type="GO" id="GO:0015074">
    <property type="term" value="P:DNA integration"/>
    <property type="evidence" value="ECO:0007669"/>
    <property type="project" value="UniProtKB-KW"/>
</dbReference>
<evidence type="ECO:0000256" key="3">
    <source>
        <dbReference type="ARBA" id="ARBA00022618"/>
    </source>
</evidence>
<dbReference type="GO" id="GO:0003677">
    <property type="term" value="F:DNA binding"/>
    <property type="evidence" value="ECO:0007669"/>
    <property type="project" value="UniProtKB-UniRule"/>
</dbReference>
<dbReference type="InterPro" id="IPR004107">
    <property type="entry name" value="Integrase_SAM-like_N"/>
</dbReference>
<feature type="domain" description="Tyr recombinase" evidence="10">
    <location>
        <begin position="124"/>
        <end position="311"/>
    </location>
</feature>
<dbReference type="Pfam" id="PF02899">
    <property type="entry name" value="Phage_int_SAM_1"/>
    <property type="match status" value="1"/>
</dbReference>
<dbReference type="AlphaFoldDB" id="A0AAF0CRK9"/>
<evidence type="ECO:0000256" key="9">
    <source>
        <dbReference type="PROSITE-ProRule" id="PRU01248"/>
    </source>
</evidence>
<evidence type="ECO:0000313" key="13">
    <source>
        <dbReference type="Proteomes" id="UP001218638"/>
    </source>
</evidence>
<dbReference type="PANTHER" id="PTHR30349:SF77">
    <property type="entry name" value="TYROSINE RECOMBINASE XERC"/>
    <property type="match status" value="1"/>
</dbReference>
<dbReference type="GO" id="GO:0007059">
    <property type="term" value="P:chromosome segregation"/>
    <property type="evidence" value="ECO:0007669"/>
    <property type="project" value="UniProtKB-KW"/>
</dbReference>
<dbReference type="InterPro" id="IPR044068">
    <property type="entry name" value="CB"/>
</dbReference>
<dbReference type="KEGG" id="slom:PXH66_07975"/>
<comment type="subcellular location">
    <subcellularLocation>
        <location evidence="1">Cytoplasm</location>
    </subcellularLocation>
</comment>
<keyword evidence="6 9" id="KW-0238">DNA-binding</keyword>
<proteinExistence type="predicted"/>
<keyword evidence="13" id="KW-1185">Reference proteome</keyword>
<dbReference type="PANTHER" id="PTHR30349">
    <property type="entry name" value="PHAGE INTEGRASE-RELATED"/>
    <property type="match status" value="1"/>
</dbReference>
<dbReference type="InterPro" id="IPR050090">
    <property type="entry name" value="Tyrosine_recombinase_XerCD"/>
</dbReference>
<keyword evidence="5" id="KW-0229">DNA integration</keyword>
<evidence type="ECO:0000256" key="6">
    <source>
        <dbReference type="ARBA" id="ARBA00023125"/>
    </source>
</evidence>
<evidence type="ECO:0000256" key="5">
    <source>
        <dbReference type="ARBA" id="ARBA00022908"/>
    </source>
</evidence>
<evidence type="ECO:0000259" key="10">
    <source>
        <dbReference type="PROSITE" id="PS51898"/>
    </source>
</evidence>
<keyword evidence="7" id="KW-0233">DNA recombination</keyword>
<dbReference type="Gene3D" id="1.10.443.10">
    <property type="entry name" value="Intergrase catalytic core"/>
    <property type="match status" value="1"/>
</dbReference>
<keyword evidence="4" id="KW-0159">Chromosome partition</keyword>
<dbReference type="GO" id="GO:0005737">
    <property type="term" value="C:cytoplasm"/>
    <property type="evidence" value="ECO:0007669"/>
    <property type="project" value="UniProtKB-SubCell"/>
</dbReference>
<keyword evidence="3" id="KW-0132">Cell division</keyword>
<dbReference type="GO" id="GO:0051301">
    <property type="term" value="P:cell division"/>
    <property type="evidence" value="ECO:0007669"/>
    <property type="project" value="UniProtKB-KW"/>
</dbReference>
<sequence length="317" mass="36289">MSKPTPETPEFVLPAAVEQVWLEPFAAWLSKERRYSAHTVRNYRHAFVDFFRWLSTSGVAEKPFDELTRREMRDFVIEAQGRFDRRTLHLHVSGLRSFFRFWITRGRMARNPFTGIPLPKLEKRLPQFLTEVQMRSLLLGPQRLLDNESIDAFTAWRDRVVLELLYGGGLRVSELCNLTYAAIEKRAGVARIVGKGGKERLCPLGSVAMAVLQRWESEFAPSISTDAPVVVTRRHTVMKPREVQLLLKRYLALADLPLDLTPHKIRHSYATHLLNAGADLRLVQELLGHANLATTQIYTHVSVARLKAVHRTAHPRS</sequence>
<organism evidence="12 13">
    <name type="scientific">Synoicihabitans lomoniglobus</name>
    <dbReference type="NCBI Taxonomy" id="2909285"/>
    <lineage>
        <taxon>Bacteria</taxon>
        <taxon>Pseudomonadati</taxon>
        <taxon>Verrucomicrobiota</taxon>
        <taxon>Opitutia</taxon>
        <taxon>Opitutales</taxon>
        <taxon>Opitutaceae</taxon>
        <taxon>Synoicihabitans</taxon>
    </lineage>
</organism>
<keyword evidence="2" id="KW-0963">Cytoplasm</keyword>